<accession>A0A388KRR6</accession>
<name>A0A388KRR6_CHABU</name>
<sequence length="124" mass="13635">MRSKSESRMVKVNESTLRAVVCMCRPFRRRGGEFITSRSSGCVRTVVVLNEKTCLTLGVVMWGECVVLQPVSEMGHAAKSISDNVLEITRLLHVAASFVSVWACCLVLGRRPYCAAKHHLVGGI</sequence>
<dbReference type="Proteomes" id="UP000265515">
    <property type="component" value="Unassembled WGS sequence"/>
</dbReference>
<evidence type="ECO:0000313" key="2">
    <source>
        <dbReference type="Proteomes" id="UP000265515"/>
    </source>
</evidence>
<keyword evidence="2" id="KW-1185">Reference proteome</keyword>
<proteinExistence type="predicted"/>
<dbReference type="AlphaFoldDB" id="A0A388KRR6"/>
<protein>
    <submittedName>
        <fullName evidence="1">Uncharacterized protein</fullName>
    </submittedName>
</protein>
<dbReference type="EMBL" id="BFEA01000170">
    <property type="protein sequence ID" value="GBG72712.1"/>
    <property type="molecule type" value="Genomic_DNA"/>
</dbReference>
<reference evidence="1 2" key="1">
    <citation type="journal article" date="2018" name="Cell">
        <title>The Chara Genome: Secondary Complexity and Implications for Plant Terrestrialization.</title>
        <authorList>
            <person name="Nishiyama T."/>
            <person name="Sakayama H."/>
            <person name="Vries J.D."/>
            <person name="Buschmann H."/>
            <person name="Saint-Marcoux D."/>
            <person name="Ullrich K.K."/>
            <person name="Haas F.B."/>
            <person name="Vanderstraeten L."/>
            <person name="Becker D."/>
            <person name="Lang D."/>
            <person name="Vosolsobe S."/>
            <person name="Rombauts S."/>
            <person name="Wilhelmsson P.K.I."/>
            <person name="Janitza P."/>
            <person name="Kern R."/>
            <person name="Heyl A."/>
            <person name="Rumpler F."/>
            <person name="Villalobos L.I.A.C."/>
            <person name="Clay J.M."/>
            <person name="Skokan R."/>
            <person name="Toyoda A."/>
            <person name="Suzuki Y."/>
            <person name="Kagoshima H."/>
            <person name="Schijlen E."/>
            <person name="Tajeshwar N."/>
            <person name="Catarino B."/>
            <person name="Hetherington A.J."/>
            <person name="Saltykova A."/>
            <person name="Bonnot C."/>
            <person name="Breuninger H."/>
            <person name="Symeonidi A."/>
            <person name="Radhakrishnan G.V."/>
            <person name="Van Nieuwerburgh F."/>
            <person name="Deforce D."/>
            <person name="Chang C."/>
            <person name="Karol K.G."/>
            <person name="Hedrich R."/>
            <person name="Ulvskov P."/>
            <person name="Glockner G."/>
            <person name="Delwiche C.F."/>
            <person name="Petrasek J."/>
            <person name="Van de Peer Y."/>
            <person name="Friml J."/>
            <person name="Beilby M."/>
            <person name="Dolan L."/>
            <person name="Kohara Y."/>
            <person name="Sugano S."/>
            <person name="Fujiyama A."/>
            <person name="Delaux P.-M."/>
            <person name="Quint M."/>
            <person name="TheiBen G."/>
            <person name="Hagemann M."/>
            <person name="Harholt J."/>
            <person name="Dunand C."/>
            <person name="Zachgo S."/>
            <person name="Langdale J."/>
            <person name="Maumus F."/>
            <person name="Straeten D.V.D."/>
            <person name="Gould S.B."/>
            <person name="Rensing S.A."/>
        </authorList>
    </citation>
    <scope>NUCLEOTIDE SEQUENCE [LARGE SCALE GENOMIC DNA]</scope>
    <source>
        <strain evidence="1 2">S276</strain>
    </source>
</reference>
<comment type="caution">
    <text evidence="1">The sequence shown here is derived from an EMBL/GenBank/DDBJ whole genome shotgun (WGS) entry which is preliminary data.</text>
</comment>
<gene>
    <name evidence="1" type="ORF">CBR_g12280</name>
</gene>
<dbReference type="Gramene" id="GBG72712">
    <property type="protein sequence ID" value="GBG72712"/>
    <property type="gene ID" value="CBR_g12280"/>
</dbReference>
<evidence type="ECO:0000313" key="1">
    <source>
        <dbReference type="EMBL" id="GBG72712.1"/>
    </source>
</evidence>
<organism evidence="1 2">
    <name type="scientific">Chara braunii</name>
    <name type="common">Braun's stonewort</name>
    <dbReference type="NCBI Taxonomy" id="69332"/>
    <lineage>
        <taxon>Eukaryota</taxon>
        <taxon>Viridiplantae</taxon>
        <taxon>Streptophyta</taxon>
        <taxon>Charophyceae</taxon>
        <taxon>Charales</taxon>
        <taxon>Characeae</taxon>
        <taxon>Chara</taxon>
    </lineage>
</organism>